<keyword evidence="3 6" id="KW-0812">Transmembrane</keyword>
<comment type="function">
    <text evidence="6">Serine protease involved in intramembrane proteolysis.</text>
</comment>
<name>A0A2K3L357_TRIPR</name>
<comment type="caution">
    <text evidence="6">Lacks conserved residue(s) required for the propagation of feature annotation.</text>
</comment>
<dbReference type="EC" id="3.4.21.105" evidence="6"/>
<proteinExistence type="inferred from homology"/>
<evidence type="ECO:0000256" key="1">
    <source>
        <dbReference type="ARBA" id="ARBA00004141"/>
    </source>
</evidence>
<evidence type="ECO:0000256" key="5">
    <source>
        <dbReference type="ARBA" id="ARBA00023136"/>
    </source>
</evidence>
<dbReference type="GO" id="GO:0016020">
    <property type="term" value="C:membrane"/>
    <property type="evidence" value="ECO:0007669"/>
    <property type="project" value="UniProtKB-SubCell"/>
</dbReference>
<dbReference type="Pfam" id="PF01694">
    <property type="entry name" value="Rhomboid"/>
    <property type="match status" value="1"/>
</dbReference>
<evidence type="ECO:0000256" key="6">
    <source>
        <dbReference type="RuleBase" id="RU362115"/>
    </source>
</evidence>
<evidence type="ECO:0000256" key="2">
    <source>
        <dbReference type="ARBA" id="ARBA00009045"/>
    </source>
</evidence>
<feature type="transmembrane region" description="Helical" evidence="6">
    <location>
        <begin position="191"/>
        <end position="214"/>
    </location>
</feature>
<feature type="domain" description="Peptidase S54 rhomboid" evidence="7">
    <location>
        <begin position="125"/>
        <end position="263"/>
    </location>
</feature>
<feature type="transmembrane region" description="Helical" evidence="6">
    <location>
        <begin position="167"/>
        <end position="185"/>
    </location>
</feature>
<dbReference type="GO" id="GO:0004252">
    <property type="term" value="F:serine-type endopeptidase activity"/>
    <property type="evidence" value="ECO:0007669"/>
    <property type="project" value="InterPro"/>
</dbReference>
<dbReference type="SUPFAM" id="SSF144091">
    <property type="entry name" value="Rhomboid-like"/>
    <property type="match status" value="1"/>
</dbReference>
<dbReference type="STRING" id="57577.A0A2K3L357"/>
<dbReference type="InterPro" id="IPR022764">
    <property type="entry name" value="Peptidase_S54_rhomboid_dom"/>
</dbReference>
<sequence length="362" mass="39249">RVSFGVRDTFYTIGSSCCSTSIRSSSGSGCGLEAPPEAAAAQPLPLVERKYHPWLTGIIVVLYAAIFLVIMGINNCPKHTYPTKACFPYGRFSFQPADQNPLFGPSRATLIKMGGLYLRKVLHMHQAWSLFSNIWLHEGLSQLITDTVTLLGVGIPLERKHGFVRVALLYLISGLGGSILSALFIETGVTVGASGALAGLTGGSLSVIIIEYFMLHLDKGLDSLIAIVLMFANVAATVLQHGDNFRNIGGSIIGFGFGFVIFSRPPVNRLRRSAVLIVIIVGLLAGMVMLLKGVNLNDHCSWCHYLDCIPFPGWSCKYRGNECQSTEIRIENGHVLSLICKANGRTDYMLLADAQPKNCLPC</sequence>
<gene>
    <name evidence="8" type="ORF">L195_g028879</name>
</gene>
<feature type="transmembrane region" description="Helical" evidence="6">
    <location>
        <begin position="54"/>
        <end position="74"/>
    </location>
</feature>
<keyword evidence="6" id="KW-0378">Hydrolase</keyword>
<protein>
    <recommendedName>
        <fullName evidence="6">RHOMBOID-like protein</fullName>
        <ecNumber evidence="6">3.4.21.105</ecNumber>
    </recommendedName>
</protein>
<comment type="catalytic activity">
    <reaction evidence="6">
        <text>Cleaves type-1 transmembrane domains using a catalytic dyad composed of serine and histidine that are contributed by different transmembrane domains.</text>
        <dbReference type="EC" id="3.4.21.105"/>
    </reaction>
</comment>
<dbReference type="AlphaFoldDB" id="A0A2K3L357"/>
<dbReference type="GO" id="GO:0006508">
    <property type="term" value="P:proteolysis"/>
    <property type="evidence" value="ECO:0007669"/>
    <property type="project" value="UniProtKB-KW"/>
</dbReference>
<dbReference type="PANTHER" id="PTHR22936">
    <property type="entry name" value="RHOMBOID-RELATED"/>
    <property type="match status" value="1"/>
</dbReference>
<dbReference type="Proteomes" id="UP000236291">
    <property type="component" value="Unassembled WGS sequence"/>
</dbReference>
<feature type="transmembrane region" description="Helical" evidence="6">
    <location>
        <begin position="221"/>
        <end position="239"/>
    </location>
</feature>
<feature type="non-terminal residue" evidence="8">
    <location>
        <position position="1"/>
    </location>
</feature>
<evidence type="ECO:0000313" key="9">
    <source>
        <dbReference type="Proteomes" id="UP000236291"/>
    </source>
</evidence>
<comment type="similarity">
    <text evidence="2 6">Belongs to the peptidase S54 family.</text>
</comment>
<dbReference type="PANTHER" id="PTHR22936:SF77">
    <property type="entry name" value="RHOMBOID-LIKE PROTEIN 1"/>
    <property type="match status" value="1"/>
</dbReference>
<reference evidence="8 9" key="1">
    <citation type="journal article" date="2014" name="Am. J. Bot.">
        <title>Genome assembly and annotation for red clover (Trifolium pratense; Fabaceae).</title>
        <authorList>
            <person name="Istvanek J."/>
            <person name="Jaros M."/>
            <person name="Krenek A."/>
            <person name="Repkova J."/>
        </authorList>
    </citation>
    <scope>NUCLEOTIDE SEQUENCE [LARGE SCALE GENOMIC DNA]</scope>
    <source>
        <strain evidence="9">cv. Tatra</strain>
        <tissue evidence="8">Young leaves</tissue>
    </source>
</reference>
<feature type="transmembrane region" description="Helical" evidence="6">
    <location>
        <begin position="274"/>
        <end position="291"/>
    </location>
</feature>
<dbReference type="EMBL" id="ASHM01025362">
    <property type="protein sequence ID" value="PNX72981.1"/>
    <property type="molecule type" value="Genomic_DNA"/>
</dbReference>
<keyword evidence="4 6" id="KW-1133">Transmembrane helix</keyword>
<evidence type="ECO:0000313" key="8">
    <source>
        <dbReference type="EMBL" id="PNX72981.1"/>
    </source>
</evidence>
<comment type="subcellular location">
    <subcellularLocation>
        <location evidence="1 6">Membrane</location>
        <topology evidence="1 6">Multi-pass membrane protein</topology>
    </subcellularLocation>
</comment>
<organism evidence="8 9">
    <name type="scientific">Trifolium pratense</name>
    <name type="common">Red clover</name>
    <dbReference type="NCBI Taxonomy" id="57577"/>
    <lineage>
        <taxon>Eukaryota</taxon>
        <taxon>Viridiplantae</taxon>
        <taxon>Streptophyta</taxon>
        <taxon>Embryophyta</taxon>
        <taxon>Tracheophyta</taxon>
        <taxon>Spermatophyta</taxon>
        <taxon>Magnoliopsida</taxon>
        <taxon>eudicotyledons</taxon>
        <taxon>Gunneridae</taxon>
        <taxon>Pentapetalae</taxon>
        <taxon>rosids</taxon>
        <taxon>fabids</taxon>
        <taxon>Fabales</taxon>
        <taxon>Fabaceae</taxon>
        <taxon>Papilionoideae</taxon>
        <taxon>50 kb inversion clade</taxon>
        <taxon>NPAAA clade</taxon>
        <taxon>Hologalegina</taxon>
        <taxon>IRL clade</taxon>
        <taxon>Trifolieae</taxon>
        <taxon>Trifolium</taxon>
    </lineage>
</organism>
<feature type="transmembrane region" description="Helical" evidence="6">
    <location>
        <begin position="245"/>
        <end position="262"/>
    </location>
</feature>
<evidence type="ECO:0000256" key="4">
    <source>
        <dbReference type="ARBA" id="ARBA00022989"/>
    </source>
</evidence>
<dbReference type="Gene3D" id="1.20.1540.10">
    <property type="entry name" value="Rhomboid-like"/>
    <property type="match status" value="1"/>
</dbReference>
<comment type="caution">
    <text evidence="8">The sequence shown here is derived from an EMBL/GenBank/DDBJ whole genome shotgun (WGS) entry which is preliminary data.</text>
</comment>
<reference evidence="8 9" key="2">
    <citation type="journal article" date="2017" name="Front. Plant Sci.">
        <title>Gene Classification and Mining of Molecular Markers Useful in Red Clover (Trifolium pratense) Breeding.</title>
        <authorList>
            <person name="Istvanek J."/>
            <person name="Dluhosova J."/>
            <person name="Dluhos P."/>
            <person name="Patkova L."/>
            <person name="Nedelnik J."/>
            <person name="Repkova J."/>
        </authorList>
    </citation>
    <scope>NUCLEOTIDE SEQUENCE [LARGE SCALE GENOMIC DNA]</scope>
    <source>
        <strain evidence="9">cv. Tatra</strain>
        <tissue evidence="8">Young leaves</tissue>
    </source>
</reference>
<keyword evidence="6" id="KW-0720">Serine protease</keyword>
<keyword evidence="6" id="KW-0645">Protease</keyword>
<keyword evidence="5 6" id="KW-0472">Membrane</keyword>
<evidence type="ECO:0000259" key="7">
    <source>
        <dbReference type="Pfam" id="PF01694"/>
    </source>
</evidence>
<dbReference type="InterPro" id="IPR002610">
    <property type="entry name" value="Peptidase_S54_rhomboid-like"/>
</dbReference>
<accession>A0A2K3L357</accession>
<evidence type="ECO:0000256" key="3">
    <source>
        <dbReference type="ARBA" id="ARBA00022692"/>
    </source>
</evidence>
<dbReference type="InterPro" id="IPR035952">
    <property type="entry name" value="Rhomboid-like_sf"/>
</dbReference>